<dbReference type="PROSITE" id="PS50893">
    <property type="entry name" value="ABC_TRANSPORTER_2"/>
    <property type="match status" value="1"/>
</dbReference>
<accession>A0ABV7JCV2</accession>
<keyword evidence="2" id="KW-0547">Nucleotide-binding</keyword>
<dbReference type="CDD" id="cd03230">
    <property type="entry name" value="ABC_DR_subfamily_A"/>
    <property type="match status" value="1"/>
</dbReference>
<name>A0ABV7JCV2_9GAMM</name>
<sequence length="285" mass="32202">MSHILSAQNVNKKFGSFQALKSVNLNIDKGKIVGLIGPNGAGKTTLLKSVLGLDSCEGDLKVLGIDPFKKRADLMKEICFIADVAVLPKWIKVEQLLHFTEQTHPNFSVEQAKQFLAKTKIKMTHKVKELSKGMTAQLHLAIVMSINAKLLVLDEPTLGLDILFRKQFYDNLLNDYFDNERTIIITTHQVEEIEHILTDVVFIREGEIVLDANMDELTSSYFEVMVNQDNYEAALAHKPLTMRKVFGKHIMLFHAHSREEIELLGEVQRPSVSDLFVALMQEESA</sequence>
<keyword evidence="3 5" id="KW-0067">ATP-binding</keyword>
<comment type="caution">
    <text evidence="5">The sequence shown here is derived from an EMBL/GenBank/DDBJ whole genome shotgun (WGS) entry which is preliminary data.</text>
</comment>
<dbReference type="Gene3D" id="3.40.50.300">
    <property type="entry name" value="P-loop containing nucleotide triphosphate hydrolases"/>
    <property type="match status" value="1"/>
</dbReference>
<evidence type="ECO:0000313" key="6">
    <source>
        <dbReference type="Proteomes" id="UP001595533"/>
    </source>
</evidence>
<evidence type="ECO:0000256" key="2">
    <source>
        <dbReference type="ARBA" id="ARBA00022741"/>
    </source>
</evidence>
<evidence type="ECO:0000256" key="3">
    <source>
        <dbReference type="ARBA" id="ARBA00022840"/>
    </source>
</evidence>
<protein>
    <submittedName>
        <fullName evidence="5">ABC transporter ATP-binding protein</fullName>
    </submittedName>
</protein>
<dbReference type="Pfam" id="PF00005">
    <property type="entry name" value="ABC_tran"/>
    <property type="match status" value="1"/>
</dbReference>
<dbReference type="SUPFAM" id="SSF52540">
    <property type="entry name" value="P-loop containing nucleoside triphosphate hydrolases"/>
    <property type="match status" value="1"/>
</dbReference>
<dbReference type="InterPro" id="IPR051782">
    <property type="entry name" value="ABC_Transporter_VariousFunc"/>
</dbReference>
<dbReference type="RefSeq" id="WP_077411268.1">
    <property type="nucleotide sequence ID" value="NZ_JBHRTS010000004.1"/>
</dbReference>
<dbReference type="Proteomes" id="UP001595533">
    <property type="component" value="Unassembled WGS sequence"/>
</dbReference>
<organism evidence="5 6">
    <name type="scientific">Marinicella sediminis</name>
    <dbReference type="NCBI Taxonomy" id="1792834"/>
    <lineage>
        <taxon>Bacteria</taxon>
        <taxon>Pseudomonadati</taxon>
        <taxon>Pseudomonadota</taxon>
        <taxon>Gammaproteobacteria</taxon>
        <taxon>Lysobacterales</taxon>
        <taxon>Marinicellaceae</taxon>
        <taxon>Marinicella</taxon>
    </lineage>
</organism>
<dbReference type="InterPro" id="IPR003593">
    <property type="entry name" value="AAA+_ATPase"/>
</dbReference>
<dbReference type="PANTHER" id="PTHR42939">
    <property type="entry name" value="ABC TRANSPORTER ATP-BINDING PROTEIN ALBC-RELATED"/>
    <property type="match status" value="1"/>
</dbReference>
<dbReference type="SMART" id="SM00382">
    <property type="entry name" value="AAA"/>
    <property type="match status" value="1"/>
</dbReference>
<dbReference type="InterPro" id="IPR027417">
    <property type="entry name" value="P-loop_NTPase"/>
</dbReference>
<proteinExistence type="predicted"/>
<evidence type="ECO:0000259" key="4">
    <source>
        <dbReference type="PROSITE" id="PS50893"/>
    </source>
</evidence>
<dbReference type="GO" id="GO:0005524">
    <property type="term" value="F:ATP binding"/>
    <property type="evidence" value="ECO:0007669"/>
    <property type="project" value="UniProtKB-KW"/>
</dbReference>
<reference evidence="6" key="1">
    <citation type="journal article" date="2019" name="Int. J. Syst. Evol. Microbiol.">
        <title>The Global Catalogue of Microorganisms (GCM) 10K type strain sequencing project: providing services to taxonomists for standard genome sequencing and annotation.</title>
        <authorList>
            <consortium name="The Broad Institute Genomics Platform"/>
            <consortium name="The Broad Institute Genome Sequencing Center for Infectious Disease"/>
            <person name="Wu L."/>
            <person name="Ma J."/>
        </authorList>
    </citation>
    <scope>NUCLEOTIDE SEQUENCE [LARGE SCALE GENOMIC DNA]</scope>
    <source>
        <strain evidence="6">KCTC 42953</strain>
    </source>
</reference>
<keyword evidence="1" id="KW-0813">Transport</keyword>
<dbReference type="PANTHER" id="PTHR42939:SF1">
    <property type="entry name" value="ABC TRANSPORTER ATP-BINDING PROTEIN ALBC-RELATED"/>
    <property type="match status" value="1"/>
</dbReference>
<keyword evidence="6" id="KW-1185">Reference proteome</keyword>
<evidence type="ECO:0000256" key="1">
    <source>
        <dbReference type="ARBA" id="ARBA00022448"/>
    </source>
</evidence>
<gene>
    <name evidence="5" type="ORF">ACFODZ_09975</name>
</gene>
<dbReference type="InterPro" id="IPR003439">
    <property type="entry name" value="ABC_transporter-like_ATP-bd"/>
</dbReference>
<dbReference type="EMBL" id="JBHRTS010000004">
    <property type="protein sequence ID" value="MFC3194563.1"/>
    <property type="molecule type" value="Genomic_DNA"/>
</dbReference>
<evidence type="ECO:0000313" key="5">
    <source>
        <dbReference type="EMBL" id="MFC3194563.1"/>
    </source>
</evidence>
<feature type="domain" description="ABC transporter" evidence="4">
    <location>
        <begin position="5"/>
        <end position="230"/>
    </location>
</feature>